<feature type="transmembrane region" description="Helical" evidence="7">
    <location>
        <begin position="117"/>
        <end position="139"/>
    </location>
</feature>
<keyword evidence="9" id="KW-1185">Reference proteome</keyword>
<evidence type="ECO:0000313" key="9">
    <source>
        <dbReference type="Proteomes" id="UP000002279"/>
    </source>
</evidence>
<reference evidence="8" key="3">
    <citation type="submission" date="2025-09" db="UniProtKB">
        <authorList>
            <consortium name="Ensembl"/>
        </authorList>
    </citation>
    <scope>IDENTIFICATION</scope>
    <source>
        <strain evidence="8">Glennie</strain>
    </source>
</reference>
<dbReference type="FunCoup" id="A0A6I8NJ96">
    <property type="interactions" value="143"/>
</dbReference>
<name>A0A6I8NJ96_ORNAN</name>
<evidence type="ECO:0000313" key="8">
    <source>
        <dbReference type="Ensembl" id="ENSOANP00000041203.1"/>
    </source>
</evidence>
<evidence type="ECO:0000256" key="3">
    <source>
        <dbReference type="ARBA" id="ARBA00022692"/>
    </source>
</evidence>
<comment type="similarity">
    <text evidence="2">Belongs to the MS4A family.</text>
</comment>
<evidence type="ECO:0000256" key="1">
    <source>
        <dbReference type="ARBA" id="ARBA00004141"/>
    </source>
</evidence>
<dbReference type="AlphaFoldDB" id="A0A6I8NJ96"/>
<dbReference type="InParanoid" id="A0A6I8NJ96"/>
<dbReference type="OMA" id="HFFKMES"/>
<dbReference type="InterPro" id="IPR030417">
    <property type="entry name" value="MS4A"/>
</dbReference>
<dbReference type="GO" id="GO:0007166">
    <property type="term" value="P:cell surface receptor signaling pathway"/>
    <property type="evidence" value="ECO:0000318"/>
    <property type="project" value="GO_Central"/>
</dbReference>
<dbReference type="PANTHER" id="PTHR23320">
    <property type="entry name" value="MEMBRANE-SPANNING 4-DOMAINS SUBFAMILY A MS4A -RELATED"/>
    <property type="match status" value="1"/>
</dbReference>
<dbReference type="GeneTree" id="ENSGT00510000048781"/>
<reference evidence="8 9" key="1">
    <citation type="journal article" date="2008" name="Nature">
        <title>Genome analysis of the platypus reveals unique signatures of evolution.</title>
        <authorList>
            <person name="Warren W.C."/>
            <person name="Hillier L.W."/>
            <person name="Marshall Graves J.A."/>
            <person name="Birney E."/>
            <person name="Ponting C.P."/>
            <person name="Grutzner F."/>
            <person name="Belov K."/>
            <person name="Miller W."/>
            <person name="Clarke L."/>
            <person name="Chinwalla A.T."/>
            <person name="Yang S.P."/>
            <person name="Heger A."/>
            <person name="Locke D.P."/>
            <person name="Miethke P."/>
            <person name="Waters P.D."/>
            <person name="Veyrunes F."/>
            <person name="Fulton L."/>
            <person name="Fulton B."/>
            <person name="Graves T."/>
            <person name="Wallis J."/>
            <person name="Puente X.S."/>
            <person name="Lopez-Otin C."/>
            <person name="Ordonez G.R."/>
            <person name="Eichler E.E."/>
            <person name="Chen L."/>
            <person name="Cheng Z."/>
            <person name="Deakin J.E."/>
            <person name="Alsop A."/>
            <person name="Thompson K."/>
            <person name="Kirby P."/>
            <person name="Papenfuss A.T."/>
            <person name="Wakefield M.J."/>
            <person name="Olender T."/>
            <person name="Lancet D."/>
            <person name="Huttley G.A."/>
            <person name="Smit A.F."/>
            <person name="Pask A."/>
            <person name="Temple-Smith P."/>
            <person name="Batzer M.A."/>
            <person name="Walker J.A."/>
            <person name="Konkel M.K."/>
            <person name="Harris R.S."/>
            <person name="Whittington C.M."/>
            <person name="Wong E.S."/>
            <person name="Gemmell N.J."/>
            <person name="Buschiazzo E."/>
            <person name="Vargas Jentzsch I.M."/>
            <person name="Merkel A."/>
            <person name="Schmitz J."/>
            <person name="Zemann A."/>
            <person name="Churakov G."/>
            <person name="Kriegs J.O."/>
            <person name="Brosius J."/>
            <person name="Murchison E.P."/>
            <person name="Sachidanandam R."/>
            <person name="Smith C."/>
            <person name="Hannon G.J."/>
            <person name="Tsend-Ayush E."/>
            <person name="McMillan D."/>
            <person name="Attenborough R."/>
            <person name="Rens W."/>
            <person name="Ferguson-Smith M."/>
            <person name="Lefevre C.M."/>
            <person name="Sharp J.A."/>
            <person name="Nicholas K.R."/>
            <person name="Ray D.A."/>
            <person name="Kube M."/>
            <person name="Reinhardt R."/>
            <person name="Pringle T.H."/>
            <person name="Taylor J."/>
            <person name="Jones R.C."/>
            <person name="Nixon B."/>
            <person name="Dacheux J.L."/>
            <person name="Niwa H."/>
            <person name="Sekita Y."/>
            <person name="Huang X."/>
            <person name="Stark A."/>
            <person name="Kheradpour P."/>
            <person name="Kellis M."/>
            <person name="Flicek P."/>
            <person name="Chen Y."/>
            <person name="Webber C."/>
            <person name="Hardison R."/>
            <person name="Nelson J."/>
            <person name="Hallsworth-Pepin K."/>
            <person name="Delehaunty K."/>
            <person name="Markovic C."/>
            <person name="Minx P."/>
            <person name="Feng Y."/>
            <person name="Kremitzki C."/>
            <person name="Mitreva M."/>
            <person name="Glasscock J."/>
            <person name="Wylie T."/>
            <person name="Wohldmann P."/>
            <person name="Thiru P."/>
            <person name="Nhan M.N."/>
            <person name="Pohl C.S."/>
            <person name="Smith S.M."/>
            <person name="Hou S."/>
            <person name="Nefedov M."/>
            <person name="de Jong P.J."/>
            <person name="Renfree M.B."/>
            <person name="Mardis E.R."/>
            <person name="Wilson R.K."/>
        </authorList>
    </citation>
    <scope>NUCLEOTIDE SEQUENCE [LARGE SCALE GENOMIC DNA]</scope>
    <source>
        <strain evidence="8 9">Glennie</strain>
    </source>
</reference>
<accession>A0A6I8NJ96</accession>
<evidence type="ECO:0000256" key="5">
    <source>
        <dbReference type="ARBA" id="ARBA00023136"/>
    </source>
</evidence>
<dbReference type="PANTHER" id="PTHR23320:SF79">
    <property type="entry name" value="B-LYMPHOCYTE ANTIGEN CD20"/>
    <property type="match status" value="1"/>
</dbReference>
<feature type="transmembrane region" description="Helical" evidence="7">
    <location>
        <begin position="84"/>
        <end position="105"/>
    </location>
</feature>
<keyword evidence="3 7" id="KW-0812">Transmembrane</keyword>
<proteinExistence type="inferred from homology"/>
<feature type="transmembrane region" description="Helical" evidence="7">
    <location>
        <begin position="57"/>
        <end position="78"/>
    </location>
</feature>
<feature type="region of interest" description="Disordered" evidence="6">
    <location>
        <begin position="229"/>
        <end position="253"/>
    </location>
</feature>
<evidence type="ECO:0000256" key="6">
    <source>
        <dbReference type="SAM" id="MobiDB-lite"/>
    </source>
</evidence>
<dbReference type="Ensembl" id="ENSOANT00000059578.1">
    <property type="protein sequence ID" value="ENSOANP00000041203.1"/>
    <property type="gene ID" value="ENSOANG00000047848.1"/>
</dbReference>
<reference evidence="8" key="2">
    <citation type="submission" date="2025-08" db="UniProtKB">
        <authorList>
            <consortium name="Ensembl"/>
        </authorList>
    </citation>
    <scope>IDENTIFICATION</scope>
    <source>
        <strain evidence="8">Glennie</strain>
    </source>
</reference>
<dbReference type="Proteomes" id="UP000002279">
    <property type="component" value="Chromosome 3"/>
</dbReference>
<feature type="compositionally biased region" description="Polar residues" evidence="6">
    <location>
        <begin position="17"/>
        <end position="29"/>
    </location>
</feature>
<protein>
    <recommendedName>
        <fullName evidence="10">Membrane spanning 4-domains A1</fullName>
    </recommendedName>
</protein>
<organism evidence="8 9">
    <name type="scientific">Ornithorhynchus anatinus</name>
    <name type="common">Duckbill platypus</name>
    <dbReference type="NCBI Taxonomy" id="9258"/>
    <lineage>
        <taxon>Eukaryota</taxon>
        <taxon>Metazoa</taxon>
        <taxon>Chordata</taxon>
        <taxon>Craniata</taxon>
        <taxon>Vertebrata</taxon>
        <taxon>Euteleostomi</taxon>
        <taxon>Mammalia</taxon>
        <taxon>Monotremata</taxon>
        <taxon>Ornithorhynchidae</taxon>
        <taxon>Ornithorhynchus</taxon>
    </lineage>
</organism>
<feature type="region of interest" description="Disordered" evidence="6">
    <location>
        <begin position="1"/>
        <end position="38"/>
    </location>
</feature>
<dbReference type="Pfam" id="PF04103">
    <property type="entry name" value="CD20"/>
    <property type="match status" value="1"/>
</dbReference>
<evidence type="ECO:0000256" key="2">
    <source>
        <dbReference type="ARBA" id="ARBA00009565"/>
    </source>
</evidence>
<evidence type="ECO:0000256" key="4">
    <source>
        <dbReference type="ARBA" id="ARBA00022989"/>
    </source>
</evidence>
<dbReference type="GO" id="GO:0009897">
    <property type="term" value="C:external side of plasma membrane"/>
    <property type="evidence" value="ECO:0000318"/>
    <property type="project" value="GO_Central"/>
</dbReference>
<comment type="subcellular location">
    <subcellularLocation>
        <location evidence="1">Membrane</location>
        <topology evidence="1">Multi-pass membrane protein</topology>
    </subcellularLocation>
</comment>
<keyword evidence="5 7" id="KW-0472">Membrane</keyword>
<keyword evidence="4 7" id="KW-1133">Transmembrane helix</keyword>
<evidence type="ECO:0008006" key="10">
    <source>
        <dbReference type="Google" id="ProtNLM"/>
    </source>
</evidence>
<dbReference type="Bgee" id="ENSOANG00000047848">
    <property type="expression patterns" value="Expressed in endometrium and 1 other cell type or tissue"/>
</dbReference>
<evidence type="ECO:0000256" key="7">
    <source>
        <dbReference type="SAM" id="Phobius"/>
    </source>
</evidence>
<dbReference type="GO" id="GO:0005886">
    <property type="term" value="C:plasma membrane"/>
    <property type="evidence" value="ECO:0000318"/>
    <property type="project" value="GO_Central"/>
</dbReference>
<dbReference type="InterPro" id="IPR007237">
    <property type="entry name" value="CD20-like"/>
</dbReference>
<sequence>MMTPTGSVKGTGAVDSVKSTQVRQPSQRTVPRRASRSVGPTQSFFMREAKPLGAVQIMNGLIHIALGGILMVPLGVYAPICITIWYPLWGGIMFIISGSLLVAAENSPSNILAKAKVGMNVISLFSAITGIIILIMDVFNITISHFFKMESLYLAKTSMPYINIYSCEQSGISQQYCLGMRAAFLVSARLVRIRWFPGHPGITSWEEDPRLIWTALLFGCLGHRRRSSVAQGMEHGPGSQKDRGPAPRSATLPGELGQVTSLL</sequence>